<dbReference type="InterPro" id="IPR027365">
    <property type="entry name" value="GNAT_acetyltra_YdfB-like"/>
</dbReference>
<dbReference type="EMBL" id="AFVQ02000205">
    <property type="protein sequence ID" value="KLI01420.1"/>
    <property type="molecule type" value="Genomic_DNA"/>
</dbReference>
<dbReference type="PROSITE" id="PS51186">
    <property type="entry name" value="GNAT"/>
    <property type="match status" value="1"/>
</dbReference>
<organism evidence="2 3">
    <name type="scientific">Sporolactobacillus inulinus CASD</name>
    <dbReference type="NCBI Taxonomy" id="1069536"/>
    <lineage>
        <taxon>Bacteria</taxon>
        <taxon>Bacillati</taxon>
        <taxon>Bacillota</taxon>
        <taxon>Bacilli</taxon>
        <taxon>Bacillales</taxon>
        <taxon>Sporolactobacillaceae</taxon>
        <taxon>Sporolactobacillus</taxon>
    </lineage>
</organism>
<name>A0A0U1QKS3_9BACL</name>
<dbReference type="AlphaFoldDB" id="A0A0U1QKS3"/>
<accession>A0A0U1QKS3</accession>
<sequence length="263" mass="29586">MIRQLTEKDRDQVMSFAGDRPAENLFIFGDIEAYGLESDVVTVWGDFDGQGALRSILLRYLGNFIPYAREAELLDGKAWADVIGRCSALTCLSGLQSLVKKILPYMSTPVQKEQLCYYAARDLGAPLDKSTARKDVKMLFPEEAEKIIALRQTIFSNHAETAATLQKSMDRGISRTFYIERNNEPVSSVSTTAETAGAAMIVGVCTKKEYEHQGFATSCLIKTISALQAEHKRPCLFYDHPAAARIYEKLNFIPIEKWMMERY</sequence>
<dbReference type="STRING" id="1069536.SINU_13510"/>
<evidence type="ECO:0000259" key="1">
    <source>
        <dbReference type="PROSITE" id="PS51186"/>
    </source>
</evidence>
<dbReference type="GO" id="GO:0016747">
    <property type="term" value="F:acyltransferase activity, transferring groups other than amino-acyl groups"/>
    <property type="evidence" value="ECO:0007669"/>
    <property type="project" value="InterPro"/>
</dbReference>
<evidence type="ECO:0000313" key="3">
    <source>
        <dbReference type="Proteomes" id="UP000035553"/>
    </source>
</evidence>
<dbReference type="RefSeq" id="WP_010026766.1">
    <property type="nucleotide sequence ID" value="NZ_AFVQ02000205.1"/>
</dbReference>
<comment type="caution">
    <text evidence="2">The sequence shown here is derived from an EMBL/GenBank/DDBJ whole genome shotgun (WGS) entry which is preliminary data.</text>
</comment>
<dbReference type="InterPro" id="IPR000182">
    <property type="entry name" value="GNAT_dom"/>
</dbReference>
<reference evidence="2 3" key="1">
    <citation type="journal article" date="2011" name="J. Bacteriol.">
        <title>Draft genome sequence of Sporolactobacillus inulinus strain CASD, an efficient D-lactic acid-producing bacterium with high-concentration lactate tolerance capability.</title>
        <authorList>
            <person name="Yu B."/>
            <person name="Su F."/>
            <person name="Wang L."/>
            <person name="Xu K."/>
            <person name="Zhao B."/>
            <person name="Xu P."/>
        </authorList>
    </citation>
    <scope>NUCLEOTIDE SEQUENCE [LARGE SCALE GENOMIC DNA]</scope>
    <source>
        <strain evidence="2 3">CASD</strain>
    </source>
</reference>
<dbReference type="SUPFAM" id="SSF55729">
    <property type="entry name" value="Acyl-CoA N-acyltransferases (Nat)"/>
    <property type="match status" value="1"/>
</dbReference>
<evidence type="ECO:0000313" key="2">
    <source>
        <dbReference type="EMBL" id="KLI01420.1"/>
    </source>
</evidence>
<feature type="domain" description="N-acetyltransferase" evidence="1">
    <location>
        <begin position="134"/>
        <end position="263"/>
    </location>
</feature>
<protein>
    <submittedName>
        <fullName evidence="2">GNAT family acetyltraansferase</fullName>
    </submittedName>
</protein>
<gene>
    <name evidence="2" type="ORF">SINU_13510</name>
</gene>
<keyword evidence="3" id="KW-1185">Reference proteome</keyword>
<dbReference type="Pfam" id="PF12746">
    <property type="entry name" value="GNAT_acetyltran"/>
    <property type="match status" value="1"/>
</dbReference>
<dbReference type="Proteomes" id="UP000035553">
    <property type="component" value="Unassembled WGS sequence"/>
</dbReference>
<dbReference type="Gene3D" id="3.40.630.30">
    <property type="match status" value="1"/>
</dbReference>
<proteinExistence type="predicted"/>
<dbReference type="InterPro" id="IPR016181">
    <property type="entry name" value="Acyl_CoA_acyltransferase"/>
</dbReference>
<dbReference type="OrthoDB" id="248489at2"/>